<accession>A0ABP9ZA78</accession>
<protein>
    <recommendedName>
        <fullName evidence="1">F-box domain-containing protein</fullName>
    </recommendedName>
</protein>
<evidence type="ECO:0000259" key="1">
    <source>
        <dbReference type="PROSITE" id="PS50181"/>
    </source>
</evidence>
<proteinExistence type="predicted"/>
<keyword evidence="3" id="KW-1185">Reference proteome</keyword>
<dbReference type="EMBL" id="BAABUK010000029">
    <property type="protein sequence ID" value="GAA5816015.1"/>
    <property type="molecule type" value="Genomic_DNA"/>
</dbReference>
<evidence type="ECO:0000313" key="2">
    <source>
        <dbReference type="EMBL" id="GAA5816015.1"/>
    </source>
</evidence>
<organism evidence="2 3">
    <name type="scientific">Mucor flavus</name>
    <dbReference type="NCBI Taxonomy" id="439312"/>
    <lineage>
        <taxon>Eukaryota</taxon>
        <taxon>Fungi</taxon>
        <taxon>Fungi incertae sedis</taxon>
        <taxon>Mucoromycota</taxon>
        <taxon>Mucoromycotina</taxon>
        <taxon>Mucoromycetes</taxon>
        <taxon>Mucorales</taxon>
        <taxon>Mucorineae</taxon>
        <taxon>Mucoraceae</taxon>
        <taxon>Mucor</taxon>
    </lineage>
</organism>
<comment type="caution">
    <text evidence="2">The sequence shown here is derived from an EMBL/GenBank/DDBJ whole genome shotgun (WGS) entry which is preliminary data.</text>
</comment>
<dbReference type="Proteomes" id="UP001473302">
    <property type="component" value="Unassembled WGS sequence"/>
</dbReference>
<feature type="domain" description="F-box" evidence="1">
    <location>
        <begin position="1"/>
        <end position="49"/>
    </location>
</feature>
<dbReference type="InterPro" id="IPR001810">
    <property type="entry name" value="F-box_dom"/>
</dbReference>
<gene>
    <name evidence="2" type="ORF">MFLAVUS_009537</name>
</gene>
<sequence>MQLTRLPLELQLLILNHIKRDNHLDLAPLSQTCLQYFTMVADRFNWTQTVAILQPSKIHSSSLNYLMNAKSVKKRLTTKRLEVHNNDTDTIRLVVRILENQQTDSTINEIEMMIPSNTHDKVYQTLTNFPQTQLNQFTIRDPTDDGYIMSAHDDSLLAEFISTTLSQSQSTLQHLDISSFPSNILLSQFNTCQFPLTKSLRIALVGCQDQAHFHQYWRQFKSLFPNLKELTLTLTKQNLPLFKYLIQDISLFPWVKRLTITSRETPKGYLSREELRTSLLQLSGLNRITAGWDMIALT</sequence>
<reference evidence="2 3" key="1">
    <citation type="submission" date="2024-04" db="EMBL/GenBank/DDBJ databases">
        <title>genome sequences of Mucor flavus KT1a and Helicostylum pulchrum KT1b strains isolated from the surface of a dry-aged beef.</title>
        <authorList>
            <person name="Toyotome T."/>
            <person name="Hosono M."/>
            <person name="Torimaru M."/>
            <person name="Fukuda K."/>
            <person name="Mikami N."/>
        </authorList>
    </citation>
    <scope>NUCLEOTIDE SEQUENCE [LARGE SCALE GENOMIC DNA]</scope>
    <source>
        <strain evidence="2 3">KT1a</strain>
    </source>
</reference>
<name>A0ABP9ZA78_9FUNG</name>
<evidence type="ECO:0000313" key="3">
    <source>
        <dbReference type="Proteomes" id="UP001473302"/>
    </source>
</evidence>
<dbReference type="PROSITE" id="PS50181">
    <property type="entry name" value="FBOX"/>
    <property type="match status" value="1"/>
</dbReference>